<keyword evidence="17" id="KW-1185">Reference proteome</keyword>
<keyword evidence="6" id="KW-0645">Protease</keyword>
<evidence type="ECO:0000256" key="8">
    <source>
        <dbReference type="ARBA" id="ARBA00022801"/>
    </source>
</evidence>
<dbReference type="InterPro" id="IPR015956">
    <property type="entry name" value="Peniciliin-bd_prot_C_sf"/>
</dbReference>
<evidence type="ECO:0000259" key="15">
    <source>
        <dbReference type="SMART" id="SM00936"/>
    </source>
</evidence>
<feature type="chain" id="PRO_5037185359" description="serine-type D-Ala-D-Ala carboxypeptidase" evidence="14">
    <location>
        <begin position="31"/>
        <end position="396"/>
    </location>
</feature>
<evidence type="ECO:0000256" key="1">
    <source>
        <dbReference type="ARBA" id="ARBA00003217"/>
    </source>
</evidence>
<organism evidence="16 17">
    <name type="scientific">Aureimonas glaciei</name>
    <dbReference type="NCBI Taxonomy" id="1776957"/>
    <lineage>
        <taxon>Bacteria</taxon>
        <taxon>Pseudomonadati</taxon>
        <taxon>Pseudomonadota</taxon>
        <taxon>Alphaproteobacteria</taxon>
        <taxon>Hyphomicrobiales</taxon>
        <taxon>Aurantimonadaceae</taxon>
        <taxon>Aureimonas</taxon>
    </lineage>
</organism>
<proteinExistence type="inferred from homology"/>
<keyword evidence="8" id="KW-0378">Hydrolase</keyword>
<dbReference type="PANTHER" id="PTHR21581:SF6">
    <property type="entry name" value="TRAFFICKING PROTEIN PARTICLE COMPLEX SUBUNIT 12"/>
    <property type="match status" value="1"/>
</dbReference>
<keyword evidence="11" id="KW-0961">Cell wall biogenesis/degradation</keyword>
<evidence type="ECO:0000256" key="7">
    <source>
        <dbReference type="ARBA" id="ARBA00022729"/>
    </source>
</evidence>
<dbReference type="InterPro" id="IPR012907">
    <property type="entry name" value="Peptidase_S11_C"/>
</dbReference>
<dbReference type="GO" id="GO:0071555">
    <property type="term" value="P:cell wall organization"/>
    <property type="evidence" value="ECO:0007669"/>
    <property type="project" value="UniProtKB-KW"/>
</dbReference>
<keyword evidence="9" id="KW-0133">Cell shape</keyword>
<dbReference type="SUPFAM" id="SSF69189">
    <property type="entry name" value="Penicillin-binding protein associated domain"/>
    <property type="match status" value="1"/>
</dbReference>
<reference evidence="16" key="1">
    <citation type="journal article" date="2014" name="Int. J. Syst. Evol. Microbiol.">
        <title>Complete genome sequence of Corynebacterium casei LMG S-19264T (=DSM 44701T), isolated from a smear-ripened cheese.</title>
        <authorList>
            <consortium name="US DOE Joint Genome Institute (JGI-PGF)"/>
            <person name="Walter F."/>
            <person name="Albersmeier A."/>
            <person name="Kalinowski J."/>
            <person name="Ruckert C."/>
        </authorList>
    </citation>
    <scope>NUCLEOTIDE SEQUENCE</scope>
    <source>
        <strain evidence="16">CGMCC 1.15493</strain>
    </source>
</reference>
<dbReference type="Gene3D" id="3.40.710.10">
    <property type="entry name" value="DD-peptidase/beta-lactamase superfamily"/>
    <property type="match status" value="1"/>
</dbReference>
<comment type="pathway">
    <text evidence="2">Cell wall biogenesis; peptidoglycan biosynthesis.</text>
</comment>
<dbReference type="PANTHER" id="PTHR21581">
    <property type="entry name" value="D-ALANYL-D-ALANINE CARBOXYPEPTIDASE"/>
    <property type="match status" value="1"/>
</dbReference>
<dbReference type="SUPFAM" id="SSF56601">
    <property type="entry name" value="beta-lactamase/transpeptidase-like"/>
    <property type="match status" value="1"/>
</dbReference>
<keyword evidence="5 16" id="KW-0121">Carboxypeptidase</keyword>
<dbReference type="PRINTS" id="PR00725">
    <property type="entry name" value="DADACBPTASE1"/>
</dbReference>
<keyword evidence="10" id="KW-0573">Peptidoglycan synthesis</keyword>
<dbReference type="Gene3D" id="2.60.410.10">
    <property type="entry name" value="D-Ala-D-Ala carboxypeptidase, C-terminal domain"/>
    <property type="match status" value="1"/>
</dbReference>
<dbReference type="InterPro" id="IPR037167">
    <property type="entry name" value="Peptidase_S11_C_sf"/>
</dbReference>
<dbReference type="InterPro" id="IPR012338">
    <property type="entry name" value="Beta-lactam/transpept-like"/>
</dbReference>
<sequence length="396" mass="42175">MSEIVVSRNKLAVFGSLAVACLLSASAALGADPAIVETKAKQALIVDGETGAVLFEKDPDTRFRPASLAKLMTMEVVFEAIESGRLSPTQEFPVSEHAWRTGGAPSGTSTMFAKLNSSVSVEALIRGTIVQAANDAAIVLAEGMAGSEEAFAGLMNQTAQTLGLTHSTFVNPTGLPAEGQAVTARDLVRLARHIQAEHGQFYGIYAEPSFEWNKIFQRNRNPLLTMNIGATGMGTGYTEAAGYSIIGVTEREGRTTFIALGGLESIKDRTEEARRLLDWSNTAFRRKQLFAAGDAVGAATVFGGGQAEVKLLTREAVVAYVPQDRPDRVTARVRYAGPLRAPIAAGQQVGEIEVRIDDKVSIAQPLFAAESVEQGTFAARALDAAQELAFGWIRSL</sequence>
<dbReference type="EMBL" id="BMJJ01000007">
    <property type="protein sequence ID" value="GGD24610.1"/>
    <property type="molecule type" value="Genomic_DNA"/>
</dbReference>
<dbReference type="Pfam" id="PF00768">
    <property type="entry name" value="Peptidase_S11"/>
    <property type="match status" value="1"/>
</dbReference>
<protein>
    <recommendedName>
        <fullName evidence="4">serine-type D-Ala-D-Ala carboxypeptidase</fullName>
        <ecNumber evidence="4">3.4.16.4</ecNumber>
    </recommendedName>
</protein>
<evidence type="ECO:0000256" key="13">
    <source>
        <dbReference type="RuleBase" id="RU004016"/>
    </source>
</evidence>
<evidence type="ECO:0000256" key="2">
    <source>
        <dbReference type="ARBA" id="ARBA00004752"/>
    </source>
</evidence>
<evidence type="ECO:0000313" key="17">
    <source>
        <dbReference type="Proteomes" id="UP000613160"/>
    </source>
</evidence>
<dbReference type="GO" id="GO:0009002">
    <property type="term" value="F:serine-type D-Ala-D-Ala carboxypeptidase activity"/>
    <property type="evidence" value="ECO:0007669"/>
    <property type="project" value="UniProtKB-EC"/>
</dbReference>
<comment type="function">
    <text evidence="1">Removes C-terminal D-alanyl residues from sugar-peptide cell wall precursors.</text>
</comment>
<dbReference type="InterPro" id="IPR001967">
    <property type="entry name" value="Peptidase_S11_N"/>
</dbReference>
<gene>
    <name evidence="16" type="primary">dac</name>
    <name evidence="16" type="ORF">GCM10011335_29420</name>
</gene>
<accession>A0A916Y0Z1</accession>
<name>A0A916Y0Z1_9HYPH</name>
<dbReference type="EC" id="3.4.16.4" evidence="4"/>
<evidence type="ECO:0000256" key="4">
    <source>
        <dbReference type="ARBA" id="ARBA00012448"/>
    </source>
</evidence>
<dbReference type="Pfam" id="PF07943">
    <property type="entry name" value="PBP5_C"/>
    <property type="match status" value="1"/>
</dbReference>
<reference evidence="16" key="2">
    <citation type="submission" date="2020-09" db="EMBL/GenBank/DDBJ databases">
        <authorList>
            <person name="Sun Q."/>
            <person name="Zhou Y."/>
        </authorList>
    </citation>
    <scope>NUCLEOTIDE SEQUENCE</scope>
    <source>
        <strain evidence="16">CGMCC 1.15493</strain>
    </source>
</reference>
<evidence type="ECO:0000313" key="16">
    <source>
        <dbReference type="EMBL" id="GGD24610.1"/>
    </source>
</evidence>
<comment type="catalytic activity">
    <reaction evidence="12">
        <text>Preferential cleavage: (Ac)2-L-Lys-D-Ala-|-D-Ala. Also transpeptidation of peptidyl-alanyl moieties that are N-acyl substituents of D-alanine.</text>
        <dbReference type="EC" id="3.4.16.4"/>
    </reaction>
</comment>
<evidence type="ECO:0000256" key="6">
    <source>
        <dbReference type="ARBA" id="ARBA00022670"/>
    </source>
</evidence>
<evidence type="ECO:0000256" key="12">
    <source>
        <dbReference type="ARBA" id="ARBA00034000"/>
    </source>
</evidence>
<dbReference type="SMART" id="SM00936">
    <property type="entry name" value="PBP5_C"/>
    <property type="match status" value="1"/>
</dbReference>
<dbReference type="InterPro" id="IPR018044">
    <property type="entry name" value="Peptidase_S11"/>
</dbReference>
<keyword evidence="7 14" id="KW-0732">Signal</keyword>
<evidence type="ECO:0000256" key="14">
    <source>
        <dbReference type="SAM" id="SignalP"/>
    </source>
</evidence>
<evidence type="ECO:0000256" key="10">
    <source>
        <dbReference type="ARBA" id="ARBA00022984"/>
    </source>
</evidence>
<evidence type="ECO:0000256" key="11">
    <source>
        <dbReference type="ARBA" id="ARBA00023316"/>
    </source>
</evidence>
<evidence type="ECO:0000256" key="5">
    <source>
        <dbReference type="ARBA" id="ARBA00022645"/>
    </source>
</evidence>
<dbReference type="AlphaFoldDB" id="A0A916Y0Z1"/>
<dbReference type="GO" id="GO:0008360">
    <property type="term" value="P:regulation of cell shape"/>
    <property type="evidence" value="ECO:0007669"/>
    <property type="project" value="UniProtKB-KW"/>
</dbReference>
<feature type="signal peptide" evidence="14">
    <location>
        <begin position="1"/>
        <end position="30"/>
    </location>
</feature>
<dbReference type="GO" id="GO:0006508">
    <property type="term" value="P:proteolysis"/>
    <property type="evidence" value="ECO:0007669"/>
    <property type="project" value="UniProtKB-KW"/>
</dbReference>
<comment type="similarity">
    <text evidence="3 13">Belongs to the peptidase S11 family.</text>
</comment>
<dbReference type="RefSeq" id="WP_188851980.1">
    <property type="nucleotide sequence ID" value="NZ_BMJJ01000007.1"/>
</dbReference>
<evidence type="ECO:0000256" key="3">
    <source>
        <dbReference type="ARBA" id="ARBA00007164"/>
    </source>
</evidence>
<dbReference type="Proteomes" id="UP000613160">
    <property type="component" value="Unassembled WGS sequence"/>
</dbReference>
<comment type="caution">
    <text evidence="16">The sequence shown here is derived from an EMBL/GenBank/DDBJ whole genome shotgun (WGS) entry which is preliminary data.</text>
</comment>
<feature type="domain" description="Peptidase S11 D-Ala-D-Ala carboxypeptidase A C-terminal" evidence="15">
    <location>
        <begin position="284"/>
        <end position="374"/>
    </location>
</feature>
<dbReference type="GO" id="GO:0009252">
    <property type="term" value="P:peptidoglycan biosynthetic process"/>
    <property type="evidence" value="ECO:0007669"/>
    <property type="project" value="UniProtKB-KW"/>
</dbReference>
<evidence type="ECO:0000256" key="9">
    <source>
        <dbReference type="ARBA" id="ARBA00022960"/>
    </source>
</evidence>